<dbReference type="KEGG" id="tvi:Thivi_0837"/>
<dbReference type="PANTHER" id="PTHR34235:SF4">
    <property type="entry name" value="SLR0291 PROTEIN"/>
    <property type="match status" value="1"/>
</dbReference>
<dbReference type="EMBL" id="CP003154">
    <property type="protein sequence ID" value="AFL72876.1"/>
    <property type="molecule type" value="Genomic_DNA"/>
</dbReference>
<accession>I3Y7A8</accession>
<dbReference type="RefSeq" id="WP_014777366.1">
    <property type="nucleotide sequence ID" value="NC_018012.1"/>
</dbReference>
<dbReference type="InterPro" id="IPR002636">
    <property type="entry name" value="DUF29"/>
</dbReference>
<protein>
    <recommendedName>
        <fullName evidence="3">DUF29 domain-containing protein</fullName>
    </recommendedName>
</protein>
<keyword evidence="2" id="KW-1185">Reference proteome</keyword>
<dbReference type="Gene3D" id="1.20.1220.20">
    <property type="entry name" value="Uncharcterised protein PF01724"/>
    <property type="match status" value="1"/>
</dbReference>
<reference evidence="1 2" key="1">
    <citation type="submission" date="2012-06" db="EMBL/GenBank/DDBJ databases">
        <title>Complete sequence of Thiocystis violascens DSM 198.</title>
        <authorList>
            <consortium name="US DOE Joint Genome Institute"/>
            <person name="Lucas S."/>
            <person name="Han J."/>
            <person name="Lapidus A."/>
            <person name="Cheng J.-F."/>
            <person name="Goodwin L."/>
            <person name="Pitluck S."/>
            <person name="Peters L."/>
            <person name="Ovchinnikova G."/>
            <person name="Teshima H."/>
            <person name="Detter J.C."/>
            <person name="Han C."/>
            <person name="Tapia R."/>
            <person name="Land M."/>
            <person name="Hauser L."/>
            <person name="Kyrpides N."/>
            <person name="Ivanova N."/>
            <person name="Pagani I."/>
            <person name="Vogl K."/>
            <person name="Liu Z."/>
            <person name="Frigaard N.-U."/>
            <person name="Bryant D."/>
            <person name="Woyke T."/>
        </authorList>
    </citation>
    <scope>NUCLEOTIDE SEQUENCE [LARGE SCALE GENOMIC DNA]</scope>
    <source>
        <strain evidence="2">ATCC 17096 / DSM 198 / 6111</strain>
    </source>
</reference>
<sequence>MPLHESDFYTWTRRQAELLRAGQFGELDTANLIGELDSMGARERRELVNRLAVLLAHLLKWRYQPERQGNSWRRTIRIQRIEVADLLGDNPGLKPELAELCVRAYAKARILATDETRFDESTFPSEAPFTLEETLDPAFFPTE</sequence>
<evidence type="ECO:0008006" key="3">
    <source>
        <dbReference type="Google" id="ProtNLM"/>
    </source>
</evidence>
<name>I3Y7A8_THIV6</name>
<dbReference type="AlphaFoldDB" id="I3Y7A8"/>
<proteinExistence type="predicted"/>
<evidence type="ECO:0000313" key="2">
    <source>
        <dbReference type="Proteomes" id="UP000006062"/>
    </source>
</evidence>
<dbReference type="HOGENOM" id="CLU_116670_0_1_6"/>
<dbReference type="PANTHER" id="PTHR34235">
    <property type="entry name" value="SLR1203 PROTEIN-RELATED"/>
    <property type="match status" value="1"/>
</dbReference>
<dbReference type="Pfam" id="PF01724">
    <property type="entry name" value="DUF29"/>
    <property type="match status" value="1"/>
</dbReference>
<dbReference type="Proteomes" id="UP000006062">
    <property type="component" value="Chromosome"/>
</dbReference>
<evidence type="ECO:0000313" key="1">
    <source>
        <dbReference type="EMBL" id="AFL72876.1"/>
    </source>
</evidence>
<organism evidence="1 2">
    <name type="scientific">Thiocystis violascens (strain ATCC 17096 / DSM 198 / 6111)</name>
    <name type="common">Chromatium violascens</name>
    <dbReference type="NCBI Taxonomy" id="765911"/>
    <lineage>
        <taxon>Bacteria</taxon>
        <taxon>Pseudomonadati</taxon>
        <taxon>Pseudomonadota</taxon>
        <taxon>Gammaproteobacteria</taxon>
        <taxon>Chromatiales</taxon>
        <taxon>Chromatiaceae</taxon>
        <taxon>Thiocystis</taxon>
    </lineage>
</organism>
<gene>
    <name evidence="1" type="ordered locus">Thivi_0837</name>
</gene>
<dbReference type="eggNOG" id="COG2442">
    <property type="taxonomic scope" value="Bacteria"/>
</dbReference>
<dbReference type="STRING" id="765911.Thivi_0837"/>